<keyword evidence="7" id="KW-0813">Transport</keyword>
<keyword evidence="12" id="KW-1185">Reference proteome</keyword>
<evidence type="ECO:0000313" key="12">
    <source>
        <dbReference type="Proteomes" id="UP000289340"/>
    </source>
</evidence>
<protein>
    <recommendedName>
        <fullName evidence="7">Secretory carrier-associated membrane protein</fullName>
        <shortName evidence="7">Secretory carrier membrane protein</shortName>
    </recommendedName>
</protein>
<dbReference type="EMBL" id="QZWG01000015">
    <property type="protein sequence ID" value="RZB63470.1"/>
    <property type="molecule type" value="Genomic_DNA"/>
</dbReference>
<keyword evidence="5 7" id="KW-0472">Membrane</keyword>
<dbReference type="InterPro" id="IPR043502">
    <property type="entry name" value="DNA/RNA_pol_sf"/>
</dbReference>
<reference evidence="11 12" key="1">
    <citation type="submission" date="2018-09" db="EMBL/GenBank/DDBJ databases">
        <title>A high-quality reference genome of wild soybean provides a powerful tool to mine soybean genomes.</title>
        <authorList>
            <person name="Xie M."/>
            <person name="Chung C.Y.L."/>
            <person name="Li M.-W."/>
            <person name="Wong F.-L."/>
            <person name="Chan T.-F."/>
            <person name="Lam H.-M."/>
        </authorList>
    </citation>
    <scope>NUCLEOTIDE SEQUENCE [LARGE SCALE GENOMIC DNA]</scope>
    <source>
        <strain evidence="12">cv. W05</strain>
        <tissue evidence="11">Hypocotyl of etiolated seedlings</tissue>
    </source>
</reference>
<dbReference type="Proteomes" id="UP000289340">
    <property type="component" value="Chromosome 15"/>
</dbReference>
<dbReference type="GO" id="GO:0030658">
    <property type="term" value="C:transport vesicle membrane"/>
    <property type="evidence" value="ECO:0007669"/>
    <property type="project" value="UniProtKB-SubCell"/>
</dbReference>
<keyword evidence="8" id="KW-0175">Coiled coil</keyword>
<keyword evidence="3 7" id="KW-0812">Transmembrane</keyword>
<dbReference type="GO" id="GO:0055038">
    <property type="term" value="C:recycling endosome membrane"/>
    <property type="evidence" value="ECO:0007669"/>
    <property type="project" value="TreeGrafter"/>
</dbReference>
<dbReference type="PROSITE" id="PS50878">
    <property type="entry name" value="RT_POL"/>
    <property type="match status" value="1"/>
</dbReference>
<evidence type="ECO:0000313" key="11">
    <source>
        <dbReference type="EMBL" id="RZB63470.1"/>
    </source>
</evidence>
<dbReference type="Gene3D" id="3.30.70.270">
    <property type="match status" value="1"/>
</dbReference>
<comment type="caution">
    <text evidence="11">The sequence shown here is derived from an EMBL/GenBank/DDBJ whole genome shotgun (WGS) entry which is preliminary data.</text>
</comment>
<feature type="transmembrane region" description="Helical" evidence="7">
    <location>
        <begin position="665"/>
        <end position="686"/>
    </location>
</feature>
<dbReference type="CDD" id="cd01650">
    <property type="entry name" value="RT_nLTR_like"/>
    <property type="match status" value="1"/>
</dbReference>
<dbReference type="GO" id="GO:0015031">
    <property type="term" value="P:protein transport"/>
    <property type="evidence" value="ECO:0007669"/>
    <property type="project" value="InterPro"/>
</dbReference>
<feature type="compositionally biased region" description="Polar residues" evidence="9">
    <location>
        <begin position="26"/>
        <end position="55"/>
    </location>
</feature>
<sequence length="798" mass="92417">MAHRYDSNPFDEEEVNPFSEPAVRGKTSSQSSYSGGAFYTTNPGSVAPATNSRLSPLNPEPADYNYGFGATVDIPLDPSTDLKKKEKELQAKEAELRKREQVYTREEDRNYRYYRRIQKQDVKEALKRMSNGKAVGPDNIPIEVWKTLGDRGVEWLTKLFNEIMRSKRMPEEWRRSTLVPIYKNKGDIQNCANYRGIKLMSHTMKLWERVIERRLRKETQVTENQFGFMPGRSTMEAIYLLRRVMEQYRMDQQDLHLIFIDLEKAYDREPREILWKALEKKGVRVAYIRAIQDMYDRVSTSVRTQGGESDDFPITIGLHQGSTLSPYLFTLILDVLTEQIQEIAPRCMLFADDIVLLGESREELNERLETWRRALETHGFRLSRSKSEYMECKFNKSRRVSNSEVKIGDHIIPQVTRFKYLGSVIQDDGEIEGDVNHRIQAGWMKWRKASGVLCDAKVPIKLKGKFYRTAVRPAILYGTEYWAVKSQHETKVGVAEMRMLRWMCGKTRQDKIRNGAIRERVGVAPIVEKMVENRLRWFGHVERRPVDSVVRRVDQMERRQIIRGRGRPKKTIREVIKKDLELNDLDRSMEVRRKEEAAARAGIVLEEKNWPPFFPIIHHDIANEIPIHLQRLQYVAFTSLLGLALCLTWNIVAVTSAWIKGEGVKIWFLAIIYFIAGIPGAYVLWYRPLYRAFRTDSALNFGWFFLFYLLHLGFCILAAVAPPIVFKGKSLTGILSAIDVVGDHAVIGIFYFVGFGLFCIETLISIWVIQQVYMYFRGSGKAAEMKREAARGAMRAAI</sequence>
<evidence type="ECO:0000256" key="9">
    <source>
        <dbReference type="SAM" id="MobiDB-lite"/>
    </source>
</evidence>
<dbReference type="SUPFAM" id="SSF56672">
    <property type="entry name" value="DNA/RNA polymerases"/>
    <property type="match status" value="1"/>
</dbReference>
<comment type="subcellular location">
    <subcellularLocation>
        <location evidence="7">Cell membrane</location>
        <topology evidence="7">Multi-pass membrane protein</topology>
    </subcellularLocation>
    <subcellularLocation>
        <location evidence="7">Cytoplasmic vesicle</location>
        <location evidence="7">Secretory vesicle membrane</location>
        <topology evidence="7">Multi-pass membrane protein</topology>
    </subcellularLocation>
</comment>
<evidence type="ECO:0000259" key="10">
    <source>
        <dbReference type="PROSITE" id="PS50878"/>
    </source>
</evidence>
<evidence type="ECO:0000256" key="4">
    <source>
        <dbReference type="ARBA" id="ARBA00022989"/>
    </source>
</evidence>
<comment type="function">
    <text evidence="1 7">Probably involved in membrane trafficking.</text>
</comment>
<dbReference type="InterPro" id="IPR000477">
    <property type="entry name" value="RT_dom"/>
</dbReference>
<keyword evidence="7" id="KW-1003">Cell membrane</keyword>
<evidence type="ECO:0000256" key="5">
    <source>
        <dbReference type="ARBA" id="ARBA00023136"/>
    </source>
</evidence>
<evidence type="ECO:0000256" key="8">
    <source>
        <dbReference type="SAM" id="Coils"/>
    </source>
</evidence>
<feature type="region of interest" description="Disordered" evidence="9">
    <location>
        <begin position="1"/>
        <end position="58"/>
    </location>
</feature>
<dbReference type="InterPro" id="IPR007273">
    <property type="entry name" value="SCAMP"/>
</dbReference>
<gene>
    <name evidence="11" type="ORF">D0Y65_040186</name>
</gene>
<proteinExistence type="inferred from homology"/>
<evidence type="ECO:0000256" key="6">
    <source>
        <dbReference type="ARBA" id="ARBA00023329"/>
    </source>
</evidence>
<keyword evidence="6 7" id="KW-0968">Cytoplasmic vesicle</keyword>
<evidence type="ECO:0000256" key="2">
    <source>
        <dbReference type="ARBA" id="ARBA00010482"/>
    </source>
</evidence>
<dbReference type="GO" id="GO:0005886">
    <property type="term" value="C:plasma membrane"/>
    <property type="evidence" value="ECO:0007669"/>
    <property type="project" value="UniProtKB-SubCell"/>
</dbReference>
<dbReference type="InterPro" id="IPR043128">
    <property type="entry name" value="Rev_trsase/Diguanyl_cyclase"/>
</dbReference>
<feature type="coiled-coil region" evidence="8">
    <location>
        <begin position="79"/>
        <end position="109"/>
    </location>
</feature>
<organism evidence="11 12">
    <name type="scientific">Glycine soja</name>
    <name type="common">Wild soybean</name>
    <dbReference type="NCBI Taxonomy" id="3848"/>
    <lineage>
        <taxon>Eukaryota</taxon>
        <taxon>Viridiplantae</taxon>
        <taxon>Streptophyta</taxon>
        <taxon>Embryophyta</taxon>
        <taxon>Tracheophyta</taxon>
        <taxon>Spermatophyta</taxon>
        <taxon>Magnoliopsida</taxon>
        <taxon>eudicotyledons</taxon>
        <taxon>Gunneridae</taxon>
        <taxon>Pentapetalae</taxon>
        <taxon>rosids</taxon>
        <taxon>fabids</taxon>
        <taxon>Fabales</taxon>
        <taxon>Fabaceae</taxon>
        <taxon>Papilionoideae</taxon>
        <taxon>50 kb inversion clade</taxon>
        <taxon>NPAAA clade</taxon>
        <taxon>indigoferoid/millettioid clade</taxon>
        <taxon>Phaseoleae</taxon>
        <taxon>Glycine</taxon>
        <taxon>Glycine subgen. Soja</taxon>
    </lineage>
</organism>
<feature type="transmembrane region" description="Helical" evidence="7">
    <location>
        <begin position="634"/>
        <end position="659"/>
    </location>
</feature>
<dbReference type="PANTHER" id="PTHR10687:SF58">
    <property type="entry name" value="SECRETORY CARRIER-ASSOCIATED MEMBRANE PROTEIN"/>
    <property type="match status" value="1"/>
</dbReference>
<feature type="transmembrane region" description="Helical" evidence="7">
    <location>
        <begin position="698"/>
        <end position="725"/>
    </location>
</feature>
<evidence type="ECO:0000256" key="7">
    <source>
        <dbReference type="RuleBase" id="RU363122"/>
    </source>
</evidence>
<name>A0A445GQC7_GLYSO</name>
<evidence type="ECO:0000256" key="3">
    <source>
        <dbReference type="ARBA" id="ARBA00022692"/>
    </source>
</evidence>
<feature type="domain" description="Reverse transcriptase" evidence="10">
    <location>
        <begin position="162"/>
        <end position="425"/>
    </location>
</feature>
<comment type="similarity">
    <text evidence="2 7">Belongs to the SCAMP family.</text>
</comment>
<accession>A0A445GQC7</accession>
<keyword evidence="4 7" id="KW-1133">Transmembrane helix</keyword>
<dbReference type="Pfam" id="PF04144">
    <property type="entry name" value="SCAMP"/>
    <property type="match status" value="1"/>
</dbReference>
<feature type="transmembrane region" description="Helical" evidence="7">
    <location>
        <begin position="745"/>
        <end position="769"/>
    </location>
</feature>
<dbReference type="GO" id="GO:0032588">
    <property type="term" value="C:trans-Golgi network membrane"/>
    <property type="evidence" value="ECO:0007669"/>
    <property type="project" value="TreeGrafter"/>
</dbReference>
<evidence type="ECO:0000256" key="1">
    <source>
        <dbReference type="ARBA" id="ARBA00004003"/>
    </source>
</evidence>
<dbReference type="Pfam" id="PF00078">
    <property type="entry name" value="RVT_1"/>
    <property type="match status" value="1"/>
</dbReference>
<dbReference type="PANTHER" id="PTHR10687">
    <property type="entry name" value="SECRETORY CARRIER-ASSOCIATED MEMBRANE PROTEIN SCAMP"/>
    <property type="match status" value="1"/>
</dbReference>
<dbReference type="AlphaFoldDB" id="A0A445GQC7"/>